<organism evidence="2 3">
    <name type="scientific">Cichlidogyrus casuarinus</name>
    <dbReference type="NCBI Taxonomy" id="1844966"/>
    <lineage>
        <taxon>Eukaryota</taxon>
        <taxon>Metazoa</taxon>
        <taxon>Spiralia</taxon>
        <taxon>Lophotrochozoa</taxon>
        <taxon>Platyhelminthes</taxon>
        <taxon>Monogenea</taxon>
        <taxon>Monopisthocotylea</taxon>
        <taxon>Dactylogyridea</taxon>
        <taxon>Ancyrocephalidae</taxon>
        <taxon>Cichlidogyrus</taxon>
    </lineage>
</organism>
<feature type="compositionally biased region" description="Polar residues" evidence="1">
    <location>
        <begin position="133"/>
        <end position="143"/>
    </location>
</feature>
<feature type="compositionally biased region" description="Pro residues" evidence="1">
    <location>
        <begin position="102"/>
        <end position="122"/>
    </location>
</feature>
<reference evidence="2 3" key="1">
    <citation type="submission" date="2024-11" db="EMBL/GenBank/DDBJ databases">
        <title>Adaptive evolution of stress response genes in parasites aligns with host niche diversity.</title>
        <authorList>
            <person name="Hahn C."/>
            <person name="Resl P."/>
        </authorList>
    </citation>
    <scope>NUCLEOTIDE SEQUENCE [LARGE SCALE GENOMIC DNA]</scope>
    <source>
        <strain evidence="2">EGGRZ-B1_66</strain>
        <tissue evidence="2">Body</tissue>
    </source>
</reference>
<proteinExistence type="predicted"/>
<dbReference type="EMBL" id="JBJKFK010002478">
    <property type="protein sequence ID" value="KAL3311043.1"/>
    <property type="molecule type" value="Genomic_DNA"/>
</dbReference>
<comment type="caution">
    <text evidence="2">The sequence shown here is derived from an EMBL/GenBank/DDBJ whole genome shotgun (WGS) entry which is preliminary data.</text>
</comment>
<evidence type="ECO:0000256" key="1">
    <source>
        <dbReference type="SAM" id="MobiDB-lite"/>
    </source>
</evidence>
<evidence type="ECO:0000313" key="3">
    <source>
        <dbReference type="Proteomes" id="UP001626550"/>
    </source>
</evidence>
<name>A0ABD2PVG0_9PLAT</name>
<gene>
    <name evidence="2" type="ORF">Ciccas_010381</name>
</gene>
<accession>A0ABD2PVG0</accession>
<feature type="compositionally biased region" description="Low complexity" evidence="1">
    <location>
        <begin position="73"/>
        <end position="83"/>
    </location>
</feature>
<evidence type="ECO:0008006" key="4">
    <source>
        <dbReference type="Google" id="ProtNLM"/>
    </source>
</evidence>
<keyword evidence="3" id="KW-1185">Reference proteome</keyword>
<feature type="region of interest" description="Disordered" evidence="1">
    <location>
        <begin position="1"/>
        <end position="244"/>
    </location>
</feature>
<dbReference type="Proteomes" id="UP001626550">
    <property type="component" value="Unassembled WGS sequence"/>
</dbReference>
<protein>
    <recommendedName>
        <fullName evidence="4">Single stranded DNA binding protein 4</fullName>
    </recommendedName>
</protein>
<feature type="compositionally biased region" description="Pro residues" evidence="1">
    <location>
        <begin position="46"/>
        <end position="67"/>
    </location>
</feature>
<sequence>MPPPGGLECGPRGPQGGMMPNQRPQVNPAGPHPGLPHNHPMHPAMRFPPHPGMPGGPPMHRMPPQRWPPVMGGPPQSQAGGPPCTSAGNPPQPMLHSQPHPGIVPSPGHPGTPGGHGPPPAQSPSAHNDAHFPSQTPPTSDSINGPMPSFPGNRPSPHPPMDFVDPHMMNGGGGRIMPPPEYAGGPMQEASLKQSPSMQGAGIPHEMNPDFPPSSQPNGRGSSEFVPNGPPPSDQYMGPMNGASNGPGPVHFPVSWPHFNCVASRVTLGLFVCLYVRLAETVLCSI</sequence>
<dbReference type="AlphaFoldDB" id="A0ABD2PVG0"/>
<evidence type="ECO:0000313" key="2">
    <source>
        <dbReference type="EMBL" id="KAL3311043.1"/>
    </source>
</evidence>